<dbReference type="PANTHER" id="PTHR12992:SF11">
    <property type="entry name" value="MITOCHONDRIAL COENZYME A DIPHOSPHATASE NUDT8"/>
    <property type="match status" value="1"/>
</dbReference>
<evidence type="ECO:0000256" key="5">
    <source>
        <dbReference type="ARBA" id="ARBA00022842"/>
    </source>
</evidence>
<evidence type="ECO:0000256" key="1">
    <source>
        <dbReference type="ARBA" id="ARBA00001936"/>
    </source>
</evidence>
<dbReference type="GO" id="GO:0046872">
    <property type="term" value="F:metal ion binding"/>
    <property type="evidence" value="ECO:0007669"/>
    <property type="project" value="UniProtKB-KW"/>
</dbReference>
<dbReference type="PANTHER" id="PTHR12992">
    <property type="entry name" value="NUDIX HYDROLASE"/>
    <property type="match status" value="1"/>
</dbReference>
<dbReference type="AlphaFoldDB" id="A0A2N8PUL1"/>
<evidence type="ECO:0000259" key="7">
    <source>
        <dbReference type="PROSITE" id="PS51462"/>
    </source>
</evidence>
<dbReference type="GO" id="GO:0010945">
    <property type="term" value="F:coenzyme A diphosphatase activity"/>
    <property type="evidence" value="ECO:0007669"/>
    <property type="project" value="InterPro"/>
</dbReference>
<evidence type="ECO:0000256" key="6">
    <source>
        <dbReference type="ARBA" id="ARBA00023211"/>
    </source>
</evidence>
<dbReference type="Pfam" id="PF00293">
    <property type="entry name" value="NUDIX"/>
    <property type="match status" value="1"/>
</dbReference>
<dbReference type="InterPro" id="IPR015797">
    <property type="entry name" value="NUDIX_hydrolase-like_dom_sf"/>
</dbReference>
<accession>A0A2N8PUL1</accession>
<comment type="caution">
    <text evidence="8">The sequence shown here is derived from an EMBL/GenBank/DDBJ whole genome shotgun (WGS) entry which is preliminary data.</text>
</comment>
<feature type="domain" description="Nudix hydrolase" evidence="7">
    <location>
        <begin position="24"/>
        <end position="158"/>
    </location>
</feature>
<reference evidence="8 9" key="1">
    <citation type="submission" date="2018-12" db="EMBL/GenBank/DDBJ databases">
        <title>A novel vanA-carrying plasmid in a clinical isolate of Enterococcus avium.</title>
        <authorList>
            <person name="Bernasconi O.J."/>
            <person name="Luzzaro F."/>
            <person name="Endimiani A."/>
        </authorList>
    </citation>
    <scope>NUCLEOTIDE SEQUENCE [LARGE SCALE GENOMIC DNA]</scope>
    <source>
        <strain evidence="8 9">LC0559/18</strain>
    </source>
</reference>
<proteinExistence type="predicted"/>
<evidence type="ECO:0000256" key="3">
    <source>
        <dbReference type="ARBA" id="ARBA00022723"/>
    </source>
</evidence>
<keyword evidence="6" id="KW-0464">Manganese</keyword>
<evidence type="ECO:0000256" key="4">
    <source>
        <dbReference type="ARBA" id="ARBA00022801"/>
    </source>
</evidence>
<keyword evidence="5" id="KW-0460">Magnesium</keyword>
<comment type="cofactor">
    <cofactor evidence="2">
        <name>Mg(2+)</name>
        <dbReference type="ChEBI" id="CHEBI:18420"/>
    </cofactor>
</comment>
<evidence type="ECO:0000313" key="9">
    <source>
        <dbReference type="Proteomes" id="UP000288388"/>
    </source>
</evidence>
<keyword evidence="4" id="KW-0378">Hydrolase</keyword>
<dbReference type="Proteomes" id="UP000288388">
    <property type="component" value="Unassembled WGS sequence"/>
</dbReference>
<sequence length="225" mass="25409">MDKQQLEVIRKNFTFEQRLSDYEDYFKTAVLVPLIEIEGELHFLFEKRAANIKQGGEICFPGGKIETTDSSSLAAAVRETQEELGCDQEQITVLGRLKTLILASGVLINPYLSILNCSLSELKTDPQEVDSIFTLPVASLLERQPDRYDCLVKVHPYVIDSETNVRTDLLPVINLGLPERYQETWGDSIQKIYAYQTESGVIWGLTAKVLYDCLTDIQELLSIEG</sequence>
<evidence type="ECO:0000256" key="2">
    <source>
        <dbReference type="ARBA" id="ARBA00001946"/>
    </source>
</evidence>
<dbReference type="EMBL" id="RYZS01000002">
    <property type="protein sequence ID" value="RVU93341.1"/>
    <property type="molecule type" value="Genomic_DNA"/>
</dbReference>
<keyword evidence="3" id="KW-0479">Metal-binding</keyword>
<dbReference type="PROSITE" id="PS51462">
    <property type="entry name" value="NUDIX"/>
    <property type="match status" value="1"/>
</dbReference>
<name>A0A2N8PUL1_ENTAV</name>
<dbReference type="CDD" id="cd03426">
    <property type="entry name" value="NUDIX_CoAse_Nudt7"/>
    <property type="match status" value="1"/>
</dbReference>
<protein>
    <submittedName>
        <fullName evidence="8">CoA pyrophosphatase</fullName>
    </submittedName>
</protein>
<dbReference type="InterPro" id="IPR000086">
    <property type="entry name" value="NUDIX_hydrolase_dom"/>
</dbReference>
<evidence type="ECO:0000313" key="8">
    <source>
        <dbReference type="EMBL" id="RVU93341.1"/>
    </source>
</evidence>
<gene>
    <name evidence="8" type="ORF">EK398_18710</name>
</gene>
<dbReference type="SUPFAM" id="SSF55811">
    <property type="entry name" value="Nudix"/>
    <property type="match status" value="1"/>
</dbReference>
<organism evidence="8 9">
    <name type="scientific">Enterococcus avium</name>
    <name type="common">Streptococcus avium</name>
    <dbReference type="NCBI Taxonomy" id="33945"/>
    <lineage>
        <taxon>Bacteria</taxon>
        <taxon>Bacillati</taxon>
        <taxon>Bacillota</taxon>
        <taxon>Bacilli</taxon>
        <taxon>Lactobacillales</taxon>
        <taxon>Enterococcaceae</taxon>
        <taxon>Enterococcus</taxon>
    </lineage>
</organism>
<comment type="cofactor">
    <cofactor evidence="1">
        <name>Mn(2+)</name>
        <dbReference type="ChEBI" id="CHEBI:29035"/>
    </cofactor>
</comment>
<dbReference type="InterPro" id="IPR045121">
    <property type="entry name" value="CoAse"/>
</dbReference>
<dbReference type="Gene3D" id="3.90.79.10">
    <property type="entry name" value="Nucleoside Triphosphate Pyrophosphohydrolase"/>
    <property type="match status" value="1"/>
</dbReference>